<name>A0A852ZRX4_9ACTN</name>
<organism evidence="3 4">
    <name type="scientific">Allostreptomyces psammosilenae</name>
    <dbReference type="NCBI Taxonomy" id="1892865"/>
    <lineage>
        <taxon>Bacteria</taxon>
        <taxon>Bacillati</taxon>
        <taxon>Actinomycetota</taxon>
        <taxon>Actinomycetes</taxon>
        <taxon>Kitasatosporales</taxon>
        <taxon>Streptomycetaceae</taxon>
        <taxon>Allostreptomyces</taxon>
    </lineage>
</organism>
<dbReference type="Proteomes" id="UP000567795">
    <property type="component" value="Unassembled WGS sequence"/>
</dbReference>
<feature type="compositionally biased region" description="Low complexity" evidence="1">
    <location>
        <begin position="39"/>
        <end position="55"/>
    </location>
</feature>
<evidence type="ECO:0000313" key="4">
    <source>
        <dbReference type="Proteomes" id="UP000567795"/>
    </source>
</evidence>
<proteinExistence type="predicted"/>
<feature type="domain" description="DUF8083" evidence="2">
    <location>
        <begin position="73"/>
        <end position="312"/>
    </location>
</feature>
<dbReference type="EMBL" id="JACBZD010000001">
    <property type="protein sequence ID" value="NYI05186.1"/>
    <property type="molecule type" value="Genomic_DNA"/>
</dbReference>
<dbReference type="Pfam" id="PF26312">
    <property type="entry name" value="DUF8083"/>
    <property type="match status" value="2"/>
</dbReference>
<evidence type="ECO:0000256" key="1">
    <source>
        <dbReference type="SAM" id="MobiDB-lite"/>
    </source>
</evidence>
<evidence type="ECO:0000313" key="3">
    <source>
        <dbReference type="EMBL" id="NYI05186.1"/>
    </source>
</evidence>
<dbReference type="AlphaFoldDB" id="A0A852ZRX4"/>
<keyword evidence="4" id="KW-1185">Reference proteome</keyword>
<comment type="caution">
    <text evidence="3">The sequence shown here is derived from an EMBL/GenBank/DDBJ whole genome shotgun (WGS) entry which is preliminary data.</text>
</comment>
<dbReference type="InterPro" id="IPR058396">
    <property type="entry name" value="DUF8083"/>
</dbReference>
<sequence>MRTSVVVPYAAYLRVYEPLVAFPEPERERWRAYVSERQPTGARGAPGAAAPGHGPFDSRQPFDPHSVRADSSAEGEPGQEEARERLAALVAVPPAPVPGRESEQALWADVAGTLLICPWTTRLRCQLGLEELERSLPQPALDAAVPPAVRQEAAAEWDRWRAEHPEARPWIRTSTWHVPVRWFVPFEDSEREFRPADAAAGSGPVLRYRTSMSRARRRVARRLRVVRDAMEEGPLVSGIESVARWLEEFHPTSMVELDYGGLVHVVPEAHLVEDRSVADVVEGMEALADGDGLRAGRAYRRLTRRWRVVEALRHAN</sequence>
<protein>
    <recommendedName>
        <fullName evidence="2">DUF8083 domain-containing protein</fullName>
    </recommendedName>
</protein>
<evidence type="ECO:0000259" key="2">
    <source>
        <dbReference type="Pfam" id="PF26312"/>
    </source>
</evidence>
<feature type="domain" description="DUF8083" evidence="2">
    <location>
        <begin position="9"/>
        <end position="41"/>
    </location>
</feature>
<dbReference type="RefSeq" id="WP_179813969.1">
    <property type="nucleotide sequence ID" value="NZ_JACBZD010000001.1"/>
</dbReference>
<reference evidence="3 4" key="1">
    <citation type="submission" date="2020-07" db="EMBL/GenBank/DDBJ databases">
        <title>Sequencing the genomes of 1000 actinobacteria strains.</title>
        <authorList>
            <person name="Klenk H.-P."/>
        </authorList>
    </citation>
    <scope>NUCLEOTIDE SEQUENCE [LARGE SCALE GENOMIC DNA]</scope>
    <source>
        <strain evidence="3 4">DSM 42178</strain>
    </source>
</reference>
<accession>A0A852ZRX4</accession>
<gene>
    <name evidence="3" type="ORF">FHU37_002129</name>
</gene>
<feature type="region of interest" description="Disordered" evidence="1">
    <location>
        <begin position="36"/>
        <end position="83"/>
    </location>
</feature>